<sequence>MTDGVDASDRMIDNWTRRVQEQAQRYQAMAARVQEISVTERSPDNTVEVTVDSKGLLTGLTIADSAQSKRMAELSAQIMRTVQAAQARIPELLQQAMAETVGTEDQTAAKVFEEARKTFPEPPADDHPQPDDHELRFGPQEDDTPPQAPPARPATPPPPRPTTRRRPPEDDDDFGGRSILS</sequence>
<dbReference type="OrthoDB" id="3638365at2"/>
<organism evidence="2 3">
    <name type="scientific">Saccharomonospora cyanea NA-134</name>
    <dbReference type="NCBI Taxonomy" id="882082"/>
    <lineage>
        <taxon>Bacteria</taxon>
        <taxon>Bacillati</taxon>
        <taxon>Actinomycetota</taxon>
        <taxon>Actinomycetes</taxon>
        <taxon>Pseudonocardiales</taxon>
        <taxon>Pseudonocardiaceae</taxon>
        <taxon>Saccharomonospora</taxon>
    </lineage>
</organism>
<dbReference type="SUPFAM" id="SSF82607">
    <property type="entry name" value="YbaB-like"/>
    <property type="match status" value="1"/>
</dbReference>
<keyword evidence="3" id="KW-1185">Reference proteome</keyword>
<dbReference type="AlphaFoldDB" id="H5XLW0"/>
<protein>
    <recommendedName>
        <fullName evidence="4">YbaB/EbfC DNA-binding family protein</fullName>
    </recommendedName>
</protein>
<dbReference type="HOGENOM" id="CLU_125326_0_1_11"/>
<dbReference type="RefSeq" id="WP_005457477.1">
    <property type="nucleotide sequence ID" value="NZ_CM001440.1"/>
</dbReference>
<proteinExistence type="predicted"/>
<dbReference type="InterPro" id="IPR036894">
    <property type="entry name" value="YbaB-like_sf"/>
</dbReference>
<evidence type="ECO:0000256" key="1">
    <source>
        <dbReference type="SAM" id="MobiDB-lite"/>
    </source>
</evidence>
<dbReference type="eggNOG" id="COG0718">
    <property type="taxonomic scope" value="Bacteria"/>
</dbReference>
<feature type="compositionally biased region" description="Basic and acidic residues" evidence="1">
    <location>
        <begin position="116"/>
        <end position="136"/>
    </location>
</feature>
<gene>
    <name evidence="2" type="ORF">SaccyDRAFT_3166</name>
</gene>
<dbReference type="Gene3D" id="3.30.1310.10">
    <property type="entry name" value="Nucleoid-associated protein YbaB-like domain"/>
    <property type="match status" value="1"/>
</dbReference>
<dbReference type="EMBL" id="CM001440">
    <property type="protein sequence ID" value="EHR62002.1"/>
    <property type="molecule type" value="Genomic_DNA"/>
</dbReference>
<name>H5XLW0_9PSEU</name>
<evidence type="ECO:0000313" key="3">
    <source>
        <dbReference type="Proteomes" id="UP000002791"/>
    </source>
</evidence>
<dbReference type="GO" id="GO:0003677">
    <property type="term" value="F:DNA binding"/>
    <property type="evidence" value="ECO:0007669"/>
    <property type="project" value="InterPro"/>
</dbReference>
<evidence type="ECO:0008006" key="4">
    <source>
        <dbReference type="Google" id="ProtNLM"/>
    </source>
</evidence>
<dbReference type="Proteomes" id="UP000002791">
    <property type="component" value="Chromosome"/>
</dbReference>
<dbReference type="InterPro" id="IPR004401">
    <property type="entry name" value="YbaB/EbfC"/>
</dbReference>
<feature type="region of interest" description="Disordered" evidence="1">
    <location>
        <begin position="116"/>
        <end position="181"/>
    </location>
</feature>
<dbReference type="Pfam" id="PF02575">
    <property type="entry name" value="YbaB_DNA_bd"/>
    <property type="match status" value="1"/>
</dbReference>
<evidence type="ECO:0000313" key="2">
    <source>
        <dbReference type="EMBL" id="EHR62002.1"/>
    </source>
</evidence>
<dbReference type="STRING" id="882082.SaccyDRAFT_3166"/>
<reference evidence="2 3" key="1">
    <citation type="submission" date="2011-11" db="EMBL/GenBank/DDBJ databases">
        <title>The Noncontiguous Finished sequence of Saccharomonospora cyanea NA-134.</title>
        <authorList>
            <consortium name="US DOE Joint Genome Institute"/>
            <person name="Lucas S."/>
            <person name="Han J."/>
            <person name="Lapidus A."/>
            <person name="Cheng J.-F."/>
            <person name="Goodwin L."/>
            <person name="Pitluck S."/>
            <person name="Peters L."/>
            <person name="Ovchinnikova G."/>
            <person name="Lu M."/>
            <person name="Detter J.C."/>
            <person name="Han C."/>
            <person name="Tapia R."/>
            <person name="Land M."/>
            <person name="Hauser L."/>
            <person name="Kyrpides N."/>
            <person name="Ivanova N."/>
            <person name="Pagani I."/>
            <person name="Brambilla E.-M."/>
            <person name="Klenk H.-P."/>
            <person name="Woyke T."/>
        </authorList>
    </citation>
    <scope>NUCLEOTIDE SEQUENCE [LARGE SCALE GENOMIC DNA]</scope>
    <source>
        <strain evidence="2 3">NA-134</strain>
    </source>
</reference>
<accession>H5XLW0</accession>
<feature type="compositionally biased region" description="Pro residues" evidence="1">
    <location>
        <begin position="146"/>
        <end position="161"/>
    </location>
</feature>